<keyword evidence="1" id="KW-0378">Hydrolase</keyword>
<dbReference type="OrthoDB" id="9814088at2"/>
<keyword evidence="1" id="KW-0067">ATP-binding</keyword>
<organism evidence="1 2">
    <name type="scientific">Thioalkalivibrio nitratireducens (strain DSM 14787 / UNIQEM 213 / ALEN2)</name>
    <dbReference type="NCBI Taxonomy" id="1255043"/>
    <lineage>
        <taxon>Bacteria</taxon>
        <taxon>Pseudomonadati</taxon>
        <taxon>Pseudomonadota</taxon>
        <taxon>Gammaproteobacteria</taxon>
        <taxon>Chromatiales</taxon>
        <taxon>Ectothiorhodospiraceae</taxon>
        <taxon>Thioalkalivibrio</taxon>
    </lineage>
</organism>
<dbReference type="AlphaFoldDB" id="L0E234"/>
<proteinExistence type="predicted"/>
<dbReference type="eggNOG" id="COG0553">
    <property type="taxonomic scope" value="Bacteria"/>
</dbReference>
<evidence type="ECO:0000313" key="1">
    <source>
        <dbReference type="EMBL" id="AGA34711.1"/>
    </source>
</evidence>
<gene>
    <name evidence="1" type="ordered locus">TVNIR_3074</name>
</gene>
<dbReference type="EMBL" id="CP003989">
    <property type="protein sequence ID" value="AGA34711.1"/>
    <property type="molecule type" value="Genomic_DNA"/>
</dbReference>
<dbReference type="Proteomes" id="UP000010809">
    <property type="component" value="Chromosome"/>
</dbReference>
<dbReference type="KEGG" id="tni:TVNIR_3074"/>
<reference evidence="1" key="1">
    <citation type="submission" date="2015-12" db="EMBL/GenBank/DDBJ databases">
        <authorList>
            <person name="Tikhonova T.V."/>
            <person name="Pavlov A.R."/>
            <person name="Beletsky A.V."/>
            <person name="Mardanov A.V."/>
            <person name="Sorokin D.Y."/>
            <person name="Ravin N.V."/>
            <person name="Popov V.O."/>
        </authorList>
    </citation>
    <scope>NUCLEOTIDE SEQUENCE</scope>
    <source>
        <strain evidence="1">DSM 14787</strain>
    </source>
</reference>
<dbReference type="PATRIC" id="fig|1255043.3.peg.3102"/>
<dbReference type="HOGENOM" id="CLU_3349847_0_0_6"/>
<keyword evidence="1" id="KW-0347">Helicase</keyword>
<keyword evidence="1" id="KW-0547">Nucleotide-binding</keyword>
<sequence>MGLGKTLQVLAHLMPERAAGRSRAPALVIAPTRVLGN</sequence>
<protein>
    <submittedName>
        <fullName evidence="1">Helicase, SNF2/RAD54 family</fullName>
    </submittedName>
</protein>
<name>L0E234_THIND</name>
<dbReference type="InterPro" id="IPR038718">
    <property type="entry name" value="SNF2-like_sf"/>
</dbReference>
<dbReference type="STRING" id="1255043.TVNIR_3074"/>
<accession>L0E234</accession>
<dbReference type="GO" id="GO:0004386">
    <property type="term" value="F:helicase activity"/>
    <property type="evidence" value="ECO:0007669"/>
    <property type="project" value="UniProtKB-KW"/>
</dbReference>
<keyword evidence="2" id="KW-1185">Reference proteome</keyword>
<dbReference type="Gene3D" id="3.40.50.10810">
    <property type="entry name" value="Tandem AAA-ATPase domain"/>
    <property type="match status" value="1"/>
</dbReference>
<evidence type="ECO:0000313" key="2">
    <source>
        <dbReference type="Proteomes" id="UP000010809"/>
    </source>
</evidence>